<evidence type="ECO:0000259" key="28">
    <source>
        <dbReference type="PROSITE" id="PS50042"/>
    </source>
</evidence>
<feature type="region of interest" description="Disordered" evidence="23">
    <location>
        <begin position="1414"/>
        <end position="1434"/>
    </location>
</feature>
<evidence type="ECO:0000256" key="13">
    <source>
        <dbReference type="ARBA" id="ARBA00023065"/>
    </source>
</evidence>
<dbReference type="Gene3D" id="2.60.120.10">
    <property type="entry name" value="Jelly Rolls"/>
    <property type="match status" value="1"/>
</dbReference>
<dbReference type="GO" id="GO:0046488">
    <property type="term" value="P:phosphatidylinositol metabolic process"/>
    <property type="evidence" value="ECO:0007669"/>
    <property type="project" value="TreeGrafter"/>
</dbReference>
<keyword evidence="11" id="KW-0630">Potassium</keyword>
<dbReference type="PROSITE" id="PS50112">
    <property type="entry name" value="PAS"/>
    <property type="match status" value="1"/>
</dbReference>
<evidence type="ECO:0000256" key="7">
    <source>
        <dbReference type="ARBA" id="ARBA00022553"/>
    </source>
</evidence>
<feature type="region of interest" description="Disordered" evidence="23">
    <location>
        <begin position="1937"/>
        <end position="1965"/>
    </location>
</feature>
<dbReference type="FunFam" id="3.20.20.190:FF:000001">
    <property type="entry name" value="Phosphoinositide phospholipase C"/>
    <property type="match status" value="1"/>
</dbReference>
<evidence type="ECO:0000256" key="5">
    <source>
        <dbReference type="ARBA" id="ARBA00022490"/>
    </source>
</evidence>
<dbReference type="CDD" id="cd00275">
    <property type="entry name" value="C2_PLC_like"/>
    <property type="match status" value="1"/>
</dbReference>
<dbReference type="GO" id="GO:0034702">
    <property type="term" value="C:monoatomic ion channel complex"/>
    <property type="evidence" value="ECO:0007669"/>
    <property type="project" value="UniProtKB-KW"/>
</dbReference>
<dbReference type="InterPro" id="IPR018490">
    <property type="entry name" value="cNMP-bd_dom_sf"/>
</dbReference>
<feature type="domain" description="C2" evidence="26">
    <location>
        <begin position="711"/>
        <end position="840"/>
    </location>
</feature>
<evidence type="ECO:0000259" key="30">
    <source>
        <dbReference type="PROSITE" id="PS50113"/>
    </source>
</evidence>
<feature type="domain" description="PI-PLC Y-box" evidence="27">
    <location>
        <begin position="595"/>
        <end position="711"/>
    </location>
</feature>
<sequence length="2032" mass="227205">MMAEGQAIKPGSGSLLNPAAILASDSASELPGYNNDPHHSTRAFLEVAGGADPVFSNGRCKEDGSSHSGSRSSSSRENSAERNPAKPRSSIMKDGSRQRQVRKKTVSFSSMPNDRKINSTAACLSFMVEGCEMKKVRSNSRMYNRYFILDSDMRYLRWEPSKKDSEKAKLEIKTIKEVRLGKKTPVLRSNGLLDQFPDECAFSIIYGENYESLDLVASSADIVNTWVMGLRYLVSYGRHAVEANPTSLRTSWISSVFEVADFEKDGQIVLSRAVQIIKGLNPGMKASRIELKFKELQKSQGRYGEDITNEIFTEAYCELCTRPEIFFLLMQFSSNKEYLDCKDLMLFVEVEQGMEGVTEEMCAEIVNKYEPSMEGRERGYLSIDGFTRYLLSSECHIFDPQHKRVCQDMTQPLSHYYINSSHNTSLLEDHFWGSSDIRGYIRALKMGCRSLELVVWDGPDNEPLIYVGHSVSSQVAFCKVIDVINQYAFDASEYPLILCLVTHCSVRQQKVMAQHMKKILGDKLYLDPPDTEDNYLPSPNKLKGKILIKGKKFPPNYPDSEGDVTDEDEGVEMSRRLGEEDKDQMNGRLRLCKELSDLVSLCKSVQFKDFEVSKRYQKYWEICSYNEVDANRFANEYPEDFVSYNKRFLSRVYPSPMRIDASNMNPQDFWKCGCQMVAMNYQTHGLMMDLNIGWFRQNGNCGYVLRPAIMREEVSYFSANAKDSLPGVSAQLLHMKIISGQNLPKPRGSGAKGDVVEPYIYVEIHGIPADCTEQRTKTVTQNGDNPIFDESFEFQINLPELAALRFVVLDDDYIGDEFIAQYTIPFECLQPGYRHVPLQSLTGEFLVNTTLFVHIAITNRRGGGKAHKRGLSVRKGRKAREYTSTRTTGIKVIDEVFRAATQPLREATDLRENVQNAMVSFKELCGLTPAANMKQCILTVSTWLLNSDNTVLVTLNLSGHYPAMEIQGPIPELLRKVLTAYETMTQTSRTLIESADAVYAKIMQTQRTDSNFLLANGQVHRGFPIVYCSDGFCDLTGFVRTEVMQKNCICRFLYGPETSELVSQMIEKALEGRQEYQAEVRFYKKNGAPFWCLLDIIPIKNEKGEVVLFLFSFKDITESRGKPSHSGRKDGWLHELGKRLESPYTNNSLMGGPSIRSAYIASLYFTLSSLTSVGFGNVCANTDAEKIFSICTMLIGALMHAVVFGNVTAIIQRMYSRRSLYHTRMKDLKDFIRVHRLPQQLKQRMLEYFQTTWSVNNGIDANELLHDFPDELRADIAMHLNKDILQLPLFESASRGCLRSLSLHIKTSFCAPGEYLIRQGDALQASYFVCSGSLEVLKDNMVLAILGKGDLIGADLPCKEQVIKTNADVKALTYCDLQYISVRALKEVLELYPEYASKFTRDIHHNLTYNLREGSEAEVREGEGEGEGERDRGRFPSLLNILPRMDSSVAPDKKLPLIVEDGDEHEESFHLSPATRTRRKLTLPSLNSPVRRGSLGNLLGDELRQFSALRRTCRSPVRGNRGRSPSPQYTKEERESLNNEAVCNGRRPTKLLIPSLNCFGPPDLSPRVVDGIEDNGQTSEMHAFHFNVDQYGSKDNSGSFVKDANQVNAALLVETEEVRQSISKLSQEMSSLNQEVSQLTKELHHMMHLLQAQLTVQHYTSSLPSYPYGVQMVHSPPTNNSSGGASEWQQRVSYTVPPGLHVQHDPPNLDPVSQGSGGPWNYSSTPAAANHGRGSTMGGQQLKEMDNFHPVVDHFHAPSSPRANYYHTPCFGATGRTINPKVELKQNACQPIGSSPNSPFTASQVRPCSSLLSPIPTFSSFASPPPPPVYRSSSSDSGQTLSSSISLSKSHPTLCQQACASTEHLYSKSSNPTVAHSTLVTPNCAHYYASGSLNHLYANAKQEQFPCISLNLRQNDLVGSSPTHSLTCIVDTDLSEDLPPSPSVSGTCSAGRKPSSSSQDSFESSGQLLLGTASPDHLGIEPLVIKPDSADRLLMLNPPDLIEDSEVSQSRRSSTATQTMDAEVFWSLEMMD</sequence>
<evidence type="ECO:0000256" key="8">
    <source>
        <dbReference type="ARBA" id="ARBA00022692"/>
    </source>
</evidence>
<evidence type="ECO:0000256" key="21">
    <source>
        <dbReference type="RuleBase" id="RU361133"/>
    </source>
</evidence>
<dbReference type="PROSITE" id="PS50042">
    <property type="entry name" value="CNMP_BINDING_3"/>
    <property type="match status" value="1"/>
</dbReference>
<dbReference type="GO" id="GO:0004435">
    <property type="term" value="F:phosphatidylinositol-4,5-bisphosphate phospholipase C activity"/>
    <property type="evidence" value="ECO:0007669"/>
    <property type="project" value="UniProtKB-EC"/>
</dbReference>
<dbReference type="Pfam" id="PF16457">
    <property type="entry name" value="PH_12"/>
    <property type="match status" value="1"/>
</dbReference>
<evidence type="ECO:0000313" key="31">
    <source>
        <dbReference type="EMBL" id="RXM35574.1"/>
    </source>
</evidence>
<keyword evidence="5" id="KW-0963">Cytoplasm</keyword>
<dbReference type="SMART" id="SM00100">
    <property type="entry name" value="cNMP"/>
    <property type="match status" value="1"/>
</dbReference>
<evidence type="ECO:0000256" key="23">
    <source>
        <dbReference type="SAM" id="MobiDB-lite"/>
    </source>
</evidence>
<reference evidence="31 32" key="1">
    <citation type="submission" date="2019-01" db="EMBL/GenBank/DDBJ databases">
        <title>Draft Genome and Complete Hox-Cluster Characterization of the Sterlet Sturgeon (Acipenser ruthenus).</title>
        <authorList>
            <person name="Wei Q."/>
        </authorList>
    </citation>
    <scope>NUCLEOTIDE SEQUENCE [LARGE SCALE GENOMIC DNA]</scope>
    <source>
        <strain evidence="31">WHYD16114868_AA</strain>
        <tissue evidence="31">Blood</tissue>
    </source>
</reference>
<evidence type="ECO:0000256" key="12">
    <source>
        <dbReference type="ARBA" id="ARBA00022989"/>
    </source>
</evidence>
<evidence type="ECO:0000256" key="1">
    <source>
        <dbReference type="ARBA" id="ARBA00004141"/>
    </source>
</evidence>
<protein>
    <recommendedName>
        <fullName evidence="21">Phosphoinositide phospholipase C</fullName>
        <ecNumber evidence="21">3.1.4.11</ecNumber>
    </recommendedName>
</protein>
<dbReference type="InterPro" id="IPR000700">
    <property type="entry name" value="PAS-assoc_C"/>
</dbReference>
<dbReference type="EC" id="3.1.4.11" evidence="21"/>
<keyword evidence="8 24" id="KW-0812">Transmembrane</keyword>
<organism evidence="31 32">
    <name type="scientific">Acipenser ruthenus</name>
    <name type="common">Sterlet sturgeon</name>
    <dbReference type="NCBI Taxonomy" id="7906"/>
    <lineage>
        <taxon>Eukaryota</taxon>
        <taxon>Metazoa</taxon>
        <taxon>Chordata</taxon>
        <taxon>Craniata</taxon>
        <taxon>Vertebrata</taxon>
        <taxon>Euteleostomi</taxon>
        <taxon>Actinopterygii</taxon>
        <taxon>Chondrostei</taxon>
        <taxon>Acipenseriformes</taxon>
        <taxon>Acipenseridae</taxon>
        <taxon>Acipenser</taxon>
    </lineage>
</organism>
<evidence type="ECO:0000256" key="3">
    <source>
        <dbReference type="ARBA" id="ARBA00011552"/>
    </source>
</evidence>
<dbReference type="PROSITE" id="PS50113">
    <property type="entry name" value="PAC"/>
    <property type="match status" value="1"/>
</dbReference>
<evidence type="ECO:0000256" key="19">
    <source>
        <dbReference type="ARBA" id="ARBA00058898"/>
    </source>
</evidence>
<dbReference type="PROSITE" id="PS50004">
    <property type="entry name" value="C2"/>
    <property type="match status" value="1"/>
</dbReference>
<dbReference type="CDD" id="cd13364">
    <property type="entry name" value="PH_PLC_eta"/>
    <property type="match status" value="1"/>
</dbReference>
<dbReference type="InterPro" id="IPR017946">
    <property type="entry name" value="PLC-like_Pdiesterase_TIM-brl"/>
</dbReference>
<dbReference type="NCBIfam" id="TIGR00229">
    <property type="entry name" value="sensory_box"/>
    <property type="match status" value="1"/>
</dbReference>
<dbReference type="FunFam" id="1.10.238.10:FF:000005">
    <property type="entry name" value="Phosphoinositide phospholipase C"/>
    <property type="match status" value="1"/>
</dbReference>
<dbReference type="Pfam" id="PF00168">
    <property type="entry name" value="C2"/>
    <property type="match status" value="1"/>
</dbReference>
<dbReference type="SUPFAM" id="SSF81324">
    <property type="entry name" value="Voltage-gated potassium channels"/>
    <property type="match status" value="1"/>
</dbReference>
<dbReference type="InterPro" id="IPR011993">
    <property type="entry name" value="PH-like_dom_sf"/>
</dbReference>
<evidence type="ECO:0000256" key="9">
    <source>
        <dbReference type="ARBA" id="ARBA00022826"/>
    </source>
</evidence>
<evidence type="ECO:0000256" key="17">
    <source>
        <dbReference type="ARBA" id="ARBA00023303"/>
    </source>
</evidence>
<dbReference type="SUPFAM" id="SSF49562">
    <property type="entry name" value="C2 domain (Calcium/lipid-binding domain, CaLB)"/>
    <property type="match status" value="1"/>
</dbReference>
<dbReference type="SMART" id="SM00148">
    <property type="entry name" value="PLCXc"/>
    <property type="match status" value="1"/>
</dbReference>
<dbReference type="SMART" id="SM00239">
    <property type="entry name" value="C2"/>
    <property type="match status" value="1"/>
</dbReference>
<dbReference type="InterPro" id="IPR001711">
    <property type="entry name" value="PLipase_C_Pinositol-sp_Y"/>
</dbReference>
<keyword evidence="10" id="KW-0851">Voltage-gated channel</keyword>
<evidence type="ECO:0000259" key="27">
    <source>
        <dbReference type="PROSITE" id="PS50008"/>
    </source>
</evidence>
<feature type="region of interest" description="Disordered" evidence="23">
    <location>
        <begin position="55"/>
        <end position="111"/>
    </location>
</feature>
<keyword evidence="15" id="KW-0325">Glycoprotein</keyword>
<dbReference type="SMART" id="SM00233">
    <property type="entry name" value="PH"/>
    <property type="match status" value="1"/>
</dbReference>
<keyword evidence="7" id="KW-0597">Phosphoprotein</keyword>
<dbReference type="SMART" id="SM00149">
    <property type="entry name" value="PLCYc"/>
    <property type="match status" value="1"/>
</dbReference>
<dbReference type="CDD" id="cd00130">
    <property type="entry name" value="PAS"/>
    <property type="match status" value="1"/>
</dbReference>
<keyword evidence="22" id="KW-0175">Coiled coil</keyword>
<evidence type="ECO:0000256" key="20">
    <source>
        <dbReference type="ARBA" id="ARBA00061598"/>
    </source>
</evidence>
<evidence type="ECO:0000256" key="6">
    <source>
        <dbReference type="ARBA" id="ARBA00022538"/>
    </source>
</evidence>
<feature type="region of interest" description="Disordered" evidence="23">
    <location>
        <begin position="1823"/>
        <end position="1845"/>
    </location>
</feature>
<dbReference type="GO" id="GO:0007214">
    <property type="term" value="P:gamma-aminobutyric acid signaling pathway"/>
    <property type="evidence" value="ECO:0007669"/>
    <property type="project" value="TreeGrafter"/>
</dbReference>
<keyword evidence="14 24" id="KW-0472">Membrane</keyword>
<dbReference type="InterPro" id="IPR000014">
    <property type="entry name" value="PAS"/>
</dbReference>
<feature type="compositionally biased region" description="Low complexity" evidence="23">
    <location>
        <begin position="1955"/>
        <end position="1965"/>
    </location>
</feature>
<keyword evidence="17" id="KW-0407">Ion channel</keyword>
<evidence type="ECO:0000256" key="16">
    <source>
        <dbReference type="ARBA" id="ARBA00023224"/>
    </source>
</evidence>
<name>A0A444UKB3_ACIRT</name>
<dbReference type="CDD" id="cd16206">
    <property type="entry name" value="EFh_PRIP"/>
    <property type="match status" value="1"/>
</dbReference>
<dbReference type="EMBL" id="SCEB01214395">
    <property type="protein sequence ID" value="RXM35574.1"/>
    <property type="molecule type" value="Genomic_DNA"/>
</dbReference>
<comment type="caution">
    <text evidence="31">The sequence shown here is derived from an EMBL/GenBank/DDBJ whole genome shotgun (WGS) entry which is preliminary data.</text>
</comment>
<keyword evidence="4" id="KW-0813">Transport</keyword>
<evidence type="ECO:0000256" key="22">
    <source>
        <dbReference type="SAM" id="Coils"/>
    </source>
</evidence>
<accession>A0A444UKB3</accession>
<dbReference type="InterPro" id="IPR000909">
    <property type="entry name" value="PLipase_C_PInositol-sp_X_dom"/>
</dbReference>
<dbReference type="InterPro" id="IPR035892">
    <property type="entry name" value="C2_domain_sf"/>
</dbReference>
<dbReference type="Pfam" id="PF00027">
    <property type="entry name" value="cNMP_binding"/>
    <property type="match status" value="1"/>
</dbReference>
<dbReference type="InterPro" id="IPR001849">
    <property type="entry name" value="PH_domain"/>
</dbReference>
<dbReference type="PANTHER" id="PTHR10336">
    <property type="entry name" value="PHOSPHOINOSITIDE-SPECIFIC PHOSPHOLIPASE C FAMILY PROTEIN"/>
    <property type="match status" value="1"/>
</dbReference>
<evidence type="ECO:0000313" key="32">
    <source>
        <dbReference type="Proteomes" id="UP000289886"/>
    </source>
</evidence>
<dbReference type="SUPFAM" id="SSF55785">
    <property type="entry name" value="PYP-like sensor domain (PAS domain)"/>
    <property type="match status" value="1"/>
</dbReference>
<feature type="compositionally biased region" description="Low complexity" evidence="23">
    <location>
        <begin position="66"/>
        <end position="76"/>
    </location>
</feature>
<comment type="catalytic activity">
    <reaction evidence="21">
        <text>a 1,2-diacyl-sn-glycero-3-phospho-(1D-myo-inositol-4,5-bisphosphate) + H2O = 1D-myo-inositol 1,4,5-trisphosphate + a 1,2-diacyl-sn-glycerol + H(+)</text>
        <dbReference type="Rhea" id="RHEA:33179"/>
        <dbReference type="ChEBI" id="CHEBI:15377"/>
        <dbReference type="ChEBI" id="CHEBI:15378"/>
        <dbReference type="ChEBI" id="CHEBI:17815"/>
        <dbReference type="ChEBI" id="CHEBI:58456"/>
        <dbReference type="ChEBI" id="CHEBI:203600"/>
        <dbReference type="EC" id="3.1.4.11"/>
    </reaction>
</comment>
<dbReference type="Pfam" id="PF07885">
    <property type="entry name" value="Ion_trans_2"/>
    <property type="match status" value="1"/>
</dbReference>
<dbReference type="PRINTS" id="PR00390">
    <property type="entry name" value="PHPHLIPASEC"/>
</dbReference>
<dbReference type="Gene3D" id="2.30.29.30">
    <property type="entry name" value="Pleckstrin-homology domain (PH domain)/Phosphotyrosine-binding domain (PTB)"/>
    <property type="match status" value="1"/>
</dbReference>
<comment type="function">
    <text evidence="19">Pore-forming (alpha) subunit of a voltage-gated delayed rectifier. Activates at more negative voltages, exhibits fast prepulse-independent activation kinetics and deactivates much more slowly, but shows no inactivation.</text>
</comment>
<gene>
    <name evidence="31" type="ORF">EOD39_4018</name>
</gene>
<dbReference type="SUPFAM" id="SSF50729">
    <property type="entry name" value="PH domain-like"/>
    <property type="match status" value="1"/>
</dbReference>
<dbReference type="FunFam" id="2.60.120.10:FF:000014">
    <property type="entry name" value="Potassium voltage-gated channel, subfamily H (Eag-related), member 4"/>
    <property type="match status" value="1"/>
</dbReference>
<evidence type="ECO:0000259" key="29">
    <source>
        <dbReference type="PROSITE" id="PS50112"/>
    </source>
</evidence>
<dbReference type="InterPro" id="IPR015359">
    <property type="entry name" value="PLC_EF-hand-like"/>
</dbReference>
<evidence type="ECO:0000256" key="4">
    <source>
        <dbReference type="ARBA" id="ARBA00022448"/>
    </source>
</evidence>
<dbReference type="GO" id="GO:0005267">
    <property type="term" value="F:potassium channel activity"/>
    <property type="evidence" value="ECO:0007669"/>
    <property type="project" value="UniProtKB-KW"/>
</dbReference>
<keyword evidence="21" id="KW-0378">Hydrolase</keyword>
<dbReference type="FunFam" id="3.30.450.20:FF:000001">
    <property type="entry name" value="Potassium voltage-gated channel subfamily H member 7"/>
    <property type="match status" value="1"/>
</dbReference>
<dbReference type="PROSITE" id="PS50007">
    <property type="entry name" value="PIPLC_X_DOMAIN"/>
    <property type="match status" value="1"/>
</dbReference>
<comment type="similarity">
    <text evidence="20">Belongs to the potassium channel family. H (Eag) (TC 1.A.1.20) subfamily. Kv12.3/KCNH4 sub-subfamily.</text>
</comment>
<keyword evidence="32" id="KW-1185">Reference proteome</keyword>
<dbReference type="Pfam" id="PF00387">
    <property type="entry name" value="PI-PLC-Y"/>
    <property type="match status" value="1"/>
</dbReference>
<feature type="domain" description="Cyclic nucleotide-binding" evidence="28">
    <location>
        <begin position="1289"/>
        <end position="1389"/>
    </location>
</feature>
<keyword evidence="16" id="KW-0807">Transducer</keyword>
<keyword evidence="9" id="KW-0631">Potassium channel</keyword>
<dbReference type="SUPFAM" id="SSF51206">
    <property type="entry name" value="cAMP-binding domain-like"/>
    <property type="match status" value="1"/>
</dbReference>
<dbReference type="FunFam" id="1.10.1200.260:FF:000002">
    <property type="entry name" value="Potassium voltage-gated channel subfamily H member 8"/>
    <property type="match status" value="1"/>
</dbReference>
<dbReference type="PROSITE" id="PS50003">
    <property type="entry name" value="PH_DOMAIN"/>
    <property type="match status" value="1"/>
</dbReference>
<keyword evidence="6" id="KW-0633">Potassium transport</keyword>
<dbReference type="Pfam" id="PF00388">
    <property type="entry name" value="PI-PLC-X"/>
    <property type="match status" value="1"/>
</dbReference>
<dbReference type="Pfam" id="PF09279">
    <property type="entry name" value="EF-hand_like"/>
    <property type="match status" value="1"/>
</dbReference>
<evidence type="ECO:0000256" key="14">
    <source>
        <dbReference type="ARBA" id="ARBA00023136"/>
    </source>
</evidence>
<keyword evidence="21" id="KW-0443">Lipid metabolism</keyword>
<feature type="domain" description="PAS" evidence="29">
    <location>
        <begin position="1025"/>
        <end position="1073"/>
    </location>
</feature>
<feature type="region of interest" description="Disordered" evidence="23">
    <location>
        <begin position="1513"/>
        <end position="1539"/>
    </location>
</feature>
<feature type="transmembrane region" description="Helical" evidence="24">
    <location>
        <begin position="1187"/>
        <end position="1211"/>
    </location>
</feature>
<dbReference type="InterPro" id="IPR014710">
    <property type="entry name" value="RmlC-like_jellyroll"/>
</dbReference>
<dbReference type="InterPro" id="IPR000008">
    <property type="entry name" value="C2_dom"/>
</dbReference>
<dbReference type="InterPro" id="IPR000595">
    <property type="entry name" value="cNMP-bd_dom"/>
</dbReference>
<dbReference type="CDD" id="cd00038">
    <property type="entry name" value="CAP_ED"/>
    <property type="match status" value="1"/>
</dbReference>
<dbReference type="InterPro" id="IPR011992">
    <property type="entry name" value="EF-hand-dom_pair"/>
</dbReference>
<evidence type="ECO:0000256" key="2">
    <source>
        <dbReference type="ARBA" id="ARBA00004496"/>
    </source>
</evidence>
<feature type="domain" description="PAC" evidence="30">
    <location>
        <begin position="1076"/>
        <end position="1128"/>
    </location>
</feature>
<dbReference type="GO" id="GO:0051209">
    <property type="term" value="P:release of sequestered calcium ion into cytosol"/>
    <property type="evidence" value="ECO:0007669"/>
    <property type="project" value="TreeGrafter"/>
</dbReference>
<dbReference type="PANTHER" id="PTHR10336:SF85">
    <property type="entry name" value="PHOSPHOINOSITIDE PHOSPHOLIPASE C"/>
    <property type="match status" value="1"/>
</dbReference>
<keyword evidence="13" id="KW-0406">Ion transport</keyword>
<keyword evidence="12 24" id="KW-1133">Transmembrane helix</keyword>
<evidence type="ECO:0000259" key="26">
    <source>
        <dbReference type="PROSITE" id="PS50004"/>
    </source>
</evidence>
<feature type="coiled-coil region" evidence="22">
    <location>
        <begin position="1615"/>
        <end position="1642"/>
    </location>
</feature>
<dbReference type="GO" id="GO:0005737">
    <property type="term" value="C:cytoplasm"/>
    <property type="evidence" value="ECO:0007669"/>
    <property type="project" value="UniProtKB-SubCell"/>
</dbReference>
<feature type="compositionally biased region" description="Low complexity" evidence="23">
    <location>
        <begin position="1830"/>
        <end position="1845"/>
    </location>
</feature>
<evidence type="ECO:0000256" key="18">
    <source>
        <dbReference type="ARBA" id="ARBA00034430"/>
    </source>
</evidence>
<feature type="domain" description="PH" evidence="25">
    <location>
        <begin position="125"/>
        <end position="235"/>
    </location>
</feature>
<comment type="subcellular location">
    <subcellularLocation>
        <location evidence="2">Cytoplasm</location>
    </subcellularLocation>
    <subcellularLocation>
        <location evidence="1">Membrane</location>
        <topology evidence="1">Multi-pass membrane protein</topology>
    </subcellularLocation>
</comment>
<dbReference type="SMART" id="SM00086">
    <property type="entry name" value="PAC"/>
    <property type="match status" value="1"/>
</dbReference>
<evidence type="ECO:0000256" key="24">
    <source>
        <dbReference type="SAM" id="Phobius"/>
    </source>
</evidence>
<evidence type="ECO:0000256" key="15">
    <source>
        <dbReference type="ARBA" id="ARBA00023180"/>
    </source>
</evidence>
<dbReference type="GO" id="GO:0048015">
    <property type="term" value="P:phosphatidylinositol-mediated signaling"/>
    <property type="evidence" value="ECO:0007669"/>
    <property type="project" value="TreeGrafter"/>
</dbReference>
<dbReference type="InterPro" id="IPR001192">
    <property type="entry name" value="PI-PLC_fam"/>
</dbReference>
<dbReference type="InterPro" id="IPR035965">
    <property type="entry name" value="PAS-like_dom_sf"/>
</dbReference>
<evidence type="ECO:0000259" key="25">
    <source>
        <dbReference type="PROSITE" id="PS50003"/>
    </source>
</evidence>
<comment type="subunit">
    <text evidence="3">The potassium channel is probably composed of a homo- or heterotetrameric complex of pore-forming alpha subunits that can associate with modulating beta subunits.</text>
</comment>
<dbReference type="SUPFAM" id="SSF47473">
    <property type="entry name" value="EF-hand"/>
    <property type="match status" value="1"/>
</dbReference>
<dbReference type="GO" id="GO:0016042">
    <property type="term" value="P:lipid catabolic process"/>
    <property type="evidence" value="ECO:0007669"/>
    <property type="project" value="UniProtKB-KW"/>
</dbReference>
<evidence type="ECO:0000256" key="11">
    <source>
        <dbReference type="ARBA" id="ARBA00022958"/>
    </source>
</evidence>
<dbReference type="InterPro" id="IPR013099">
    <property type="entry name" value="K_chnl_dom"/>
</dbReference>
<dbReference type="GO" id="GO:0032228">
    <property type="term" value="P:regulation of synaptic transmission, GABAergic"/>
    <property type="evidence" value="ECO:0007669"/>
    <property type="project" value="TreeGrafter"/>
</dbReference>
<dbReference type="FunFam" id="2.30.29.30:FF:000025">
    <property type="entry name" value="Phosphoinositide phospholipase C"/>
    <property type="match status" value="1"/>
</dbReference>
<dbReference type="Gene3D" id="1.10.1200.260">
    <property type="match status" value="1"/>
</dbReference>
<dbReference type="Gene3D" id="2.60.40.150">
    <property type="entry name" value="C2 domain"/>
    <property type="match status" value="1"/>
</dbReference>
<proteinExistence type="inferred from homology"/>
<keyword evidence="21" id="KW-0442">Lipid degradation</keyword>
<dbReference type="Proteomes" id="UP000289886">
    <property type="component" value="Unassembled WGS sequence"/>
</dbReference>
<dbReference type="PROSITE" id="PS50008">
    <property type="entry name" value="PIPLC_Y_DOMAIN"/>
    <property type="match status" value="1"/>
</dbReference>
<evidence type="ECO:0000256" key="10">
    <source>
        <dbReference type="ARBA" id="ARBA00022882"/>
    </source>
</evidence>
<dbReference type="FunFam" id="2.60.40.150:FF:000017">
    <property type="entry name" value="Phosphoinositide phospholipase C"/>
    <property type="match status" value="1"/>
</dbReference>
<dbReference type="Gene3D" id="3.30.450.20">
    <property type="entry name" value="PAS domain"/>
    <property type="match status" value="1"/>
</dbReference>
<dbReference type="Pfam" id="PF13426">
    <property type="entry name" value="PAS_9"/>
    <property type="match status" value="1"/>
</dbReference>
<comment type="catalytic activity">
    <reaction evidence="18">
        <text>K(+)(in) = K(+)(out)</text>
        <dbReference type="Rhea" id="RHEA:29463"/>
        <dbReference type="ChEBI" id="CHEBI:29103"/>
    </reaction>
</comment>
<dbReference type="Gene3D" id="1.10.287.70">
    <property type="match status" value="1"/>
</dbReference>
<dbReference type="InterPro" id="IPR001610">
    <property type="entry name" value="PAC"/>
</dbReference>
<dbReference type="Gene3D" id="3.20.20.190">
    <property type="entry name" value="Phosphatidylinositol (PI) phosphodiesterase"/>
    <property type="match status" value="1"/>
</dbReference>
<dbReference type="SUPFAM" id="SSF51695">
    <property type="entry name" value="PLC-like phosphodiesterases"/>
    <property type="match status" value="1"/>
</dbReference>
<dbReference type="Gene3D" id="1.10.238.10">
    <property type="entry name" value="EF-hand"/>
    <property type="match status" value="1"/>
</dbReference>